<protein>
    <submittedName>
        <fullName evidence="1">Uncharacterized protein</fullName>
    </submittedName>
</protein>
<dbReference type="VEuPathDB" id="FungiDB:ASPTUDRAFT_754741"/>
<dbReference type="Proteomes" id="UP000184304">
    <property type="component" value="Unassembled WGS sequence"/>
</dbReference>
<dbReference type="AlphaFoldDB" id="A0A1L9MYL1"/>
<keyword evidence="2" id="KW-1185">Reference proteome</keyword>
<name>A0A1L9MYL1_ASPTC</name>
<sequence length="188" mass="20319">MKSWLTDRRIPAIRGGFISCLSQMDWQKTIPGTAVVTGRSGKKGIGKASGSPAVIDCYYFLAILLVSISPLGTWVQCSVNVSCFCAQHLGWNYFPRGQGGRSHPTILHAGSGPLIDRRIGSGQSIGRFSFFRDNLAFPAHGRKSNGTNVYPYISQWFVDIHSTVAQNIVSLGAEANVRNRTATLAGSS</sequence>
<accession>A0A1L9MYL1</accession>
<evidence type="ECO:0000313" key="1">
    <source>
        <dbReference type="EMBL" id="OJI82100.1"/>
    </source>
</evidence>
<reference evidence="2" key="1">
    <citation type="journal article" date="2017" name="Genome Biol.">
        <title>Comparative genomics reveals high biological diversity and specific adaptations in the industrially and medically important fungal genus Aspergillus.</title>
        <authorList>
            <person name="de Vries R.P."/>
            <person name="Riley R."/>
            <person name="Wiebenga A."/>
            <person name="Aguilar-Osorio G."/>
            <person name="Amillis S."/>
            <person name="Uchima C.A."/>
            <person name="Anderluh G."/>
            <person name="Asadollahi M."/>
            <person name="Askin M."/>
            <person name="Barry K."/>
            <person name="Battaglia E."/>
            <person name="Bayram O."/>
            <person name="Benocci T."/>
            <person name="Braus-Stromeyer S.A."/>
            <person name="Caldana C."/>
            <person name="Canovas D."/>
            <person name="Cerqueira G.C."/>
            <person name="Chen F."/>
            <person name="Chen W."/>
            <person name="Choi C."/>
            <person name="Clum A."/>
            <person name="Dos Santos R.A."/>
            <person name="Damasio A.R."/>
            <person name="Diallinas G."/>
            <person name="Emri T."/>
            <person name="Fekete E."/>
            <person name="Flipphi M."/>
            <person name="Freyberg S."/>
            <person name="Gallo A."/>
            <person name="Gournas C."/>
            <person name="Habgood R."/>
            <person name="Hainaut M."/>
            <person name="Harispe M.L."/>
            <person name="Henrissat B."/>
            <person name="Hilden K.S."/>
            <person name="Hope R."/>
            <person name="Hossain A."/>
            <person name="Karabika E."/>
            <person name="Karaffa L."/>
            <person name="Karanyi Z."/>
            <person name="Krasevec N."/>
            <person name="Kuo A."/>
            <person name="Kusch H."/>
            <person name="LaButti K."/>
            <person name="Lagendijk E.L."/>
            <person name="Lapidus A."/>
            <person name="Levasseur A."/>
            <person name="Lindquist E."/>
            <person name="Lipzen A."/>
            <person name="Logrieco A.F."/>
            <person name="MacCabe A."/>
            <person name="Maekelae M.R."/>
            <person name="Malavazi I."/>
            <person name="Melin P."/>
            <person name="Meyer V."/>
            <person name="Mielnichuk N."/>
            <person name="Miskei M."/>
            <person name="Molnar A.P."/>
            <person name="Mule G."/>
            <person name="Ngan C.Y."/>
            <person name="Orejas M."/>
            <person name="Orosz E."/>
            <person name="Ouedraogo J.P."/>
            <person name="Overkamp K.M."/>
            <person name="Park H.-S."/>
            <person name="Perrone G."/>
            <person name="Piumi F."/>
            <person name="Punt P.J."/>
            <person name="Ram A.F."/>
            <person name="Ramon A."/>
            <person name="Rauscher S."/>
            <person name="Record E."/>
            <person name="Riano-Pachon D.M."/>
            <person name="Robert V."/>
            <person name="Roehrig J."/>
            <person name="Ruller R."/>
            <person name="Salamov A."/>
            <person name="Salih N.S."/>
            <person name="Samson R.A."/>
            <person name="Sandor E."/>
            <person name="Sanguinetti M."/>
            <person name="Schuetze T."/>
            <person name="Sepcic K."/>
            <person name="Shelest E."/>
            <person name="Sherlock G."/>
            <person name="Sophianopoulou V."/>
            <person name="Squina F.M."/>
            <person name="Sun H."/>
            <person name="Susca A."/>
            <person name="Todd R.B."/>
            <person name="Tsang A."/>
            <person name="Unkles S.E."/>
            <person name="van de Wiele N."/>
            <person name="van Rossen-Uffink D."/>
            <person name="Oliveira J.V."/>
            <person name="Vesth T.C."/>
            <person name="Visser J."/>
            <person name="Yu J.-H."/>
            <person name="Zhou M."/>
            <person name="Andersen M.R."/>
            <person name="Archer D.B."/>
            <person name="Baker S.E."/>
            <person name="Benoit I."/>
            <person name="Brakhage A.A."/>
            <person name="Braus G.H."/>
            <person name="Fischer R."/>
            <person name="Frisvad J.C."/>
            <person name="Goldman G.H."/>
            <person name="Houbraken J."/>
            <person name="Oakley B."/>
            <person name="Pocsi I."/>
            <person name="Scazzocchio C."/>
            <person name="Seiboth B."/>
            <person name="vanKuyk P.A."/>
            <person name="Wortman J."/>
            <person name="Dyer P.S."/>
            <person name="Grigoriev I.V."/>
        </authorList>
    </citation>
    <scope>NUCLEOTIDE SEQUENCE [LARGE SCALE GENOMIC DNA]</scope>
    <source>
        <strain evidence="2">CBS 134.48</strain>
    </source>
</reference>
<dbReference type="EMBL" id="KV878205">
    <property type="protein sequence ID" value="OJI82100.1"/>
    <property type="molecule type" value="Genomic_DNA"/>
</dbReference>
<evidence type="ECO:0000313" key="2">
    <source>
        <dbReference type="Proteomes" id="UP000184304"/>
    </source>
</evidence>
<organism evidence="1 2">
    <name type="scientific">Aspergillus tubingensis (strain CBS 134.48)</name>
    <dbReference type="NCBI Taxonomy" id="767770"/>
    <lineage>
        <taxon>Eukaryota</taxon>
        <taxon>Fungi</taxon>
        <taxon>Dikarya</taxon>
        <taxon>Ascomycota</taxon>
        <taxon>Pezizomycotina</taxon>
        <taxon>Eurotiomycetes</taxon>
        <taxon>Eurotiomycetidae</taxon>
        <taxon>Eurotiales</taxon>
        <taxon>Aspergillaceae</taxon>
        <taxon>Aspergillus</taxon>
        <taxon>Aspergillus subgen. Circumdati</taxon>
    </lineage>
</organism>
<proteinExistence type="predicted"/>
<gene>
    <name evidence="1" type="ORF">ASPTUDRAFT_754741</name>
</gene>